<dbReference type="InterPro" id="IPR016181">
    <property type="entry name" value="Acyl_CoA_acyltransferase"/>
</dbReference>
<dbReference type="Pfam" id="PF00583">
    <property type="entry name" value="Acetyltransf_1"/>
    <property type="match status" value="1"/>
</dbReference>
<keyword evidence="2" id="KW-0614">Plasmid</keyword>
<dbReference type="InterPro" id="IPR000182">
    <property type="entry name" value="GNAT_dom"/>
</dbReference>
<evidence type="ECO:0000313" key="2">
    <source>
        <dbReference type="EMBL" id="QIK42565.1"/>
    </source>
</evidence>
<dbReference type="RefSeq" id="WP_166195533.1">
    <property type="nucleotide sequence ID" value="NZ_CP049817.1"/>
</dbReference>
<protein>
    <submittedName>
        <fullName evidence="2">GNAT family N-acetyltransferase</fullName>
    </submittedName>
</protein>
<dbReference type="PROSITE" id="PS51186">
    <property type="entry name" value="GNAT"/>
    <property type="match status" value="1"/>
</dbReference>
<dbReference type="KEGG" id="mon:G8E03_17110"/>
<name>A0A6G7VRR4_9RHOB</name>
<dbReference type="AlphaFoldDB" id="A0A6G7VRR4"/>
<proteinExistence type="predicted"/>
<sequence>MIQKGAARLPYFPLIDHASRHAIRYRPMIADDMAFLSRLYRSTREGELSRTPWGEPEKQAFIDMQFSAQHDHYQKHYPDASWLIVEQKQQRIGRLYLERWASEHRIIDIALMPEARGQGIGGAILMDLMQGATADCAKGIGIHVEKQNPAMSLYLRLGFKVVEDKGVYNLLRWTPSA</sequence>
<gene>
    <name evidence="2" type="ORF">G8E03_17110</name>
</gene>
<evidence type="ECO:0000259" key="1">
    <source>
        <dbReference type="PROSITE" id="PS51186"/>
    </source>
</evidence>
<accession>A0A6G7VRR4</accession>
<geneLocation type="plasmid" evidence="2 3">
    <name>unnamed6</name>
</geneLocation>
<organism evidence="2 3">
    <name type="scientific">Pontivivens nitratireducens</name>
    <dbReference type="NCBI Taxonomy" id="2758038"/>
    <lineage>
        <taxon>Bacteria</taxon>
        <taxon>Pseudomonadati</taxon>
        <taxon>Pseudomonadota</taxon>
        <taxon>Alphaproteobacteria</taxon>
        <taxon>Rhodobacterales</taxon>
        <taxon>Paracoccaceae</taxon>
        <taxon>Pontivivens</taxon>
    </lineage>
</organism>
<dbReference type="Gene3D" id="3.40.630.30">
    <property type="match status" value="1"/>
</dbReference>
<dbReference type="Proteomes" id="UP000500791">
    <property type="component" value="Plasmid unnamed6"/>
</dbReference>
<reference evidence="2 3" key="1">
    <citation type="submission" date="2020-03" db="EMBL/GenBank/DDBJ databases">
        <title>Complete genome sequence of Monaibacterium sp. ALG8 with diverse plasmids.</title>
        <authorList>
            <person name="Sun C."/>
        </authorList>
    </citation>
    <scope>NUCLEOTIDE SEQUENCE [LARGE SCALE GENOMIC DNA]</scope>
    <source>
        <strain evidence="2 3">ALG8</strain>
        <plasmid evidence="2 3">unnamed6</plasmid>
    </source>
</reference>
<dbReference type="EMBL" id="CP049817">
    <property type="protein sequence ID" value="QIK42565.1"/>
    <property type="molecule type" value="Genomic_DNA"/>
</dbReference>
<keyword evidence="2" id="KW-0808">Transferase</keyword>
<dbReference type="CDD" id="cd04301">
    <property type="entry name" value="NAT_SF"/>
    <property type="match status" value="1"/>
</dbReference>
<evidence type="ECO:0000313" key="3">
    <source>
        <dbReference type="Proteomes" id="UP000500791"/>
    </source>
</evidence>
<dbReference type="SUPFAM" id="SSF55729">
    <property type="entry name" value="Acyl-CoA N-acyltransferases (Nat)"/>
    <property type="match status" value="1"/>
</dbReference>
<keyword evidence="3" id="KW-1185">Reference proteome</keyword>
<dbReference type="GO" id="GO:0016747">
    <property type="term" value="F:acyltransferase activity, transferring groups other than amino-acyl groups"/>
    <property type="evidence" value="ECO:0007669"/>
    <property type="project" value="InterPro"/>
</dbReference>
<feature type="domain" description="N-acetyltransferase" evidence="1">
    <location>
        <begin position="23"/>
        <end position="177"/>
    </location>
</feature>